<reference evidence="1" key="1">
    <citation type="journal article" date="2021" name="Proc. Natl. Acad. Sci. U.S.A.">
        <title>A Catalog of Tens of Thousands of Viruses from Human Metagenomes Reveals Hidden Associations with Chronic Diseases.</title>
        <authorList>
            <person name="Tisza M.J."/>
            <person name="Buck C.B."/>
        </authorList>
    </citation>
    <scope>NUCLEOTIDE SEQUENCE</scope>
    <source>
        <strain evidence="1">CtbbV81</strain>
    </source>
</reference>
<protein>
    <submittedName>
        <fullName evidence="1">Uncharacterized protein</fullName>
    </submittedName>
</protein>
<sequence>MKTQKTKGFYDRENDTVHIFIPPAPTESERGGITAKEKTTESLEVAVDSKTGKAYVALDSTLSKTGEAADSAEVGKKISVINDIICGTPHTDTVEEYLNRQRTGVVYQSKEWKSAVNPTTTIEKLGVNKLIPYEPSTDTVEGADGYANRPEFQWWYGNYIRHDNEDYELTAIEGEDGYSETDTVDVCSFGTMFYYRKEDKGDYFLWSWSDTPHEELGLKPFQKNTDGSVPAYWLLSAFPSVAGSDGLPHSQPGKKILRNQSYGNIHQNYQRKGAGYLGCGKERQTFCMIFNAIKGGQKSSRKISQGVNNWNFQFDAAEQRSEKATYFPVTAAQAANLEVGLCVSVGYGSNNNGAVNKDRGVGTMHSYADDVKILRIEDLASGNKAVYLDISEGFTTVPVKLTDTLNAPITMSSMHIHTGETKKVIGKHDGAAVSNTSARHPYRIQGVEYQVGAYHVAANTVMVFKSDYSKDVYIREKGTAWSDNENIVKSTYKLVGNIPASADGKGSDWWVGDVEIDEETGAWWPIAAADSSDRGMGSRVYAGGTATSGTRESLETGYLWDGAFSGSACVLCGGGLWRGWWNYGSCD</sequence>
<accession>A0A8S5TQI0</accession>
<organism evidence="1">
    <name type="scientific">Siphoviridae sp. ctbbV81</name>
    <dbReference type="NCBI Taxonomy" id="2827900"/>
    <lineage>
        <taxon>Viruses</taxon>
        <taxon>Duplodnaviria</taxon>
        <taxon>Heunggongvirae</taxon>
        <taxon>Uroviricota</taxon>
        <taxon>Caudoviricetes</taxon>
    </lineage>
</organism>
<proteinExistence type="predicted"/>
<dbReference type="EMBL" id="BK032878">
    <property type="protein sequence ID" value="DAF65371.1"/>
    <property type="molecule type" value="Genomic_DNA"/>
</dbReference>
<evidence type="ECO:0000313" key="1">
    <source>
        <dbReference type="EMBL" id="DAF65371.1"/>
    </source>
</evidence>
<name>A0A8S5TQI0_9CAUD</name>